<accession>A0A6M1R7C2</accession>
<dbReference type="Proteomes" id="UP000483261">
    <property type="component" value="Unassembled WGS sequence"/>
</dbReference>
<dbReference type="Pfam" id="PF13560">
    <property type="entry name" value="HTH_31"/>
    <property type="match status" value="1"/>
</dbReference>
<dbReference type="Gene3D" id="3.30.450.180">
    <property type="match status" value="1"/>
</dbReference>
<reference evidence="2 3" key="1">
    <citation type="submission" date="2020-02" db="EMBL/GenBank/DDBJ databases">
        <title>Whole-genome analyses of novel actinobacteria.</title>
        <authorList>
            <person name="Sahin N."/>
        </authorList>
    </citation>
    <scope>NUCLEOTIDE SEQUENCE [LARGE SCALE GENOMIC DNA]</scope>
    <source>
        <strain evidence="2 3">KC13</strain>
    </source>
</reference>
<keyword evidence="3" id="KW-1185">Reference proteome</keyword>
<gene>
    <name evidence="2" type="ORF">G5C66_22690</name>
</gene>
<dbReference type="Pfam" id="PF17765">
    <property type="entry name" value="MLTR_LBD"/>
    <property type="match status" value="1"/>
</dbReference>
<dbReference type="SUPFAM" id="SSF47413">
    <property type="entry name" value="lambda repressor-like DNA-binding domains"/>
    <property type="match status" value="1"/>
</dbReference>
<dbReference type="InterPro" id="IPR041413">
    <property type="entry name" value="MLTR_LBD"/>
</dbReference>
<name>A0A6M1R7C2_9ACTN</name>
<dbReference type="PANTHER" id="PTHR35010">
    <property type="entry name" value="BLL4672 PROTEIN-RELATED"/>
    <property type="match status" value="1"/>
</dbReference>
<organism evidence="2 3">
    <name type="scientific">Nocardioides turkmenicus</name>
    <dbReference type="NCBI Taxonomy" id="2711220"/>
    <lineage>
        <taxon>Bacteria</taxon>
        <taxon>Bacillati</taxon>
        <taxon>Actinomycetota</taxon>
        <taxon>Actinomycetes</taxon>
        <taxon>Propionibacteriales</taxon>
        <taxon>Nocardioidaceae</taxon>
        <taxon>Nocardioides</taxon>
    </lineage>
</organism>
<feature type="domain" description="HTH cro/C1-type" evidence="1">
    <location>
        <begin position="33"/>
        <end position="80"/>
    </location>
</feature>
<dbReference type="CDD" id="cd00093">
    <property type="entry name" value="HTH_XRE"/>
    <property type="match status" value="1"/>
</dbReference>
<evidence type="ECO:0000313" key="2">
    <source>
        <dbReference type="EMBL" id="NGN95532.1"/>
    </source>
</evidence>
<evidence type="ECO:0000259" key="1">
    <source>
        <dbReference type="PROSITE" id="PS50943"/>
    </source>
</evidence>
<dbReference type="InterPro" id="IPR010982">
    <property type="entry name" value="Lambda_DNA-bd_dom_sf"/>
</dbReference>
<dbReference type="Gene3D" id="1.10.260.40">
    <property type="entry name" value="lambda repressor-like DNA-binding domains"/>
    <property type="match status" value="1"/>
</dbReference>
<dbReference type="RefSeq" id="WP_165113389.1">
    <property type="nucleotide sequence ID" value="NZ_JAALAA010000025.1"/>
</dbReference>
<dbReference type="GO" id="GO:0003677">
    <property type="term" value="F:DNA binding"/>
    <property type="evidence" value="ECO:0007669"/>
    <property type="project" value="InterPro"/>
</dbReference>
<dbReference type="AlphaFoldDB" id="A0A6M1R7C2"/>
<dbReference type="EMBL" id="JAALAA010000025">
    <property type="protein sequence ID" value="NGN95532.1"/>
    <property type="molecule type" value="Genomic_DNA"/>
</dbReference>
<dbReference type="InterPro" id="IPR001387">
    <property type="entry name" value="Cro/C1-type_HTH"/>
</dbReference>
<protein>
    <submittedName>
        <fullName evidence="2">Helix-turn-helix domain-containing protein</fullName>
    </submittedName>
</protein>
<dbReference type="SMART" id="SM00530">
    <property type="entry name" value="HTH_XRE"/>
    <property type="match status" value="1"/>
</dbReference>
<evidence type="ECO:0000313" key="3">
    <source>
        <dbReference type="Proteomes" id="UP000483261"/>
    </source>
</evidence>
<proteinExistence type="predicted"/>
<comment type="caution">
    <text evidence="2">The sequence shown here is derived from an EMBL/GenBank/DDBJ whole genome shotgun (WGS) entry which is preliminary data.</text>
</comment>
<dbReference type="PROSITE" id="PS50943">
    <property type="entry name" value="HTH_CROC1"/>
    <property type="match status" value="1"/>
</dbReference>
<dbReference type="PANTHER" id="PTHR35010:SF2">
    <property type="entry name" value="BLL4672 PROTEIN"/>
    <property type="match status" value="1"/>
</dbReference>
<sequence>MTTELGEFLRSRRAAISPEEAGLVSYGARRVPGLRREELAMLAGVSPTYYTRLEQADHHNASDAVIDSLARALRLSAEEHDHLRRLARPVGTVSGSRDVEPRPAAVAMVMDYPGPALIVDHANYVLAWNDLGHRLYGHGLDFDAPYADRPHRPNLIRRFFLEPDGPELFVDPEGTGLQMVGFLRYSSGLHPDDHILSCLVGELVQRSDLFAELWAEHPVMDCGYGIKRLRHPVAGRMDLAYEAMVLPETSQRIVLYRAEPGSPSAAALERVARG</sequence>